<proteinExistence type="inferred from homology"/>
<evidence type="ECO:0000259" key="2">
    <source>
        <dbReference type="Pfam" id="PF08327"/>
    </source>
</evidence>
<accession>A0ABX5SRR5</accession>
<name>A0ABX5SRR5_9MICO</name>
<evidence type="ECO:0000313" key="3">
    <source>
        <dbReference type="EMBL" id="QBR87574.1"/>
    </source>
</evidence>
<reference evidence="3 4" key="1">
    <citation type="submission" date="2019-03" db="EMBL/GenBank/DDBJ databases">
        <authorList>
            <person name="Dong K."/>
        </authorList>
    </citation>
    <scope>NUCLEOTIDE SEQUENCE [LARGE SCALE GENOMIC DNA]</scope>
    <source>
        <strain evidence="4">dk512</strain>
    </source>
</reference>
<dbReference type="RefSeq" id="WP_135063072.1">
    <property type="nucleotide sequence ID" value="NZ_CP038266.1"/>
</dbReference>
<evidence type="ECO:0000313" key="4">
    <source>
        <dbReference type="Proteomes" id="UP000295748"/>
    </source>
</evidence>
<dbReference type="Pfam" id="PF08327">
    <property type="entry name" value="AHSA1"/>
    <property type="match status" value="1"/>
</dbReference>
<dbReference type="CDD" id="cd07814">
    <property type="entry name" value="SRPBCC_CalC_Aha1-like"/>
    <property type="match status" value="1"/>
</dbReference>
<dbReference type="EMBL" id="CP038266">
    <property type="protein sequence ID" value="QBR87574.1"/>
    <property type="molecule type" value="Genomic_DNA"/>
</dbReference>
<protein>
    <submittedName>
        <fullName evidence="3">SRPBCC domain-containing protein</fullName>
    </submittedName>
</protein>
<organism evidence="3 4">
    <name type="scientific">Microbacterium wangchenii</name>
    <dbReference type="NCBI Taxonomy" id="2541726"/>
    <lineage>
        <taxon>Bacteria</taxon>
        <taxon>Bacillati</taxon>
        <taxon>Actinomycetota</taxon>
        <taxon>Actinomycetes</taxon>
        <taxon>Micrococcales</taxon>
        <taxon>Microbacteriaceae</taxon>
        <taxon>Microbacterium</taxon>
    </lineage>
</organism>
<gene>
    <name evidence="3" type="ORF">E4K62_01995</name>
</gene>
<dbReference type="SUPFAM" id="SSF55961">
    <property type="entry name" value="Bet v1-like"/>
    <property type="match status" value="1"/>
</dbReference>
<feature type="domain" description="Activator of Hsp90 ATPase homologue 1/2-like C-terminal" evidence="2">
    <location>
        <begin position="14"/>
        <end position="143"/>
    </location>
</feature>
<comment type="similarity">
    <text evidence="1">Belongs to the AHA1 family.</text>
</comment>
<dbReference type="Gene3D" id="3.30.530.20">
    <property type="match status" value="1"/>
</dbReference>
<dbReference type="InterPro" id="IPR023393">
    <property type="entry name" value="START-like_dom_sf"/>
</dbReference>
<dbReference type="Proteomes" id="UP000295748">
    <property type="component" value="Chromosome"/>
</dbReference>
<keyword evidence="4" id="KW-1185">Reference proteome</keyword>
<sequence length="148" mass="16591">MTNDTLIITRRFAAPTEDVFDAWITPTRFAQWFGGADAHVPVEELSLDPRVGGRWSATMHLPEGMILTWGGEYVEVTRPRRLAFTMSDEPGQPAGDPITVDFVETDGMTEMTLRQAGTGGFTEAEFEMTLAGYREYFNALERELITVH</sequence>
<evidence type="ECO:0000256" key="1">
    <source>
        <dbReference type="ARBA" id="ARBA00006817"/>
    </source>
</evidence>
<dbReference type="InterPro" id="IPR013538">
    <property type="entry name" value="ASHA1/2-like_C"/>
</dbReference>